<protein>
    <recommendedName>
        <fullName evidence="3">DUF3253 domain-containing protein</fullName>
    </recommendedName>
</protein>
<dbReference type="EMBL" id="BSNF01000008">
    <property type="protein sequence ID" value="GLQ07148.1"/>
    <property type="molecule type" value="Genomic_DNA"/>
</dbReference>
<evidence type="ECO:0008006" key="3">
    <source>
        <dbReference type="Google" id="ProtNLM"/>
    </source>
</evidence>
<dbReference type="Gene3D" id="1.10.10.10">
    <property type="entry name" value="Winged helix-like DNA-binding domain superfamily/Winged helix DNA-binding domain"/>
    <property type="match status" value="1"/>
</dbReference>
<reference evidence="1" key="2">
    <citation type="submission" date="2023-01" db="EMBL/GenBank/DDBJ databases">
        <title>Draft genome sequence of Sneathiella chinensis strain NBRC 103408.</title>
        <authorList>
            <person name="Sun Q."/>
            <person name="Mori K."/>
        </authorList>
    </citation>
    <scope>NUCLEOTIDE SEQUENCE</scope>
    <source>
        <strain evidence="1">NBRC 103408</strain>
    </source>
</reference>
<dbReference type="Proteomes" id="UP001161409">
    <property type="component" value="Unassembled WGS sequence"/>
</dbReference>
<dbReference type="SUPFAM" id="SSF46785">
    <property type="entry name" value="Winged helix' DNA-binding domain"/>
    <property type="match status" value="1"/>
</dbReference>
<organism evidence="1 2">
    <name type="scientific">Sneathiella chinensis</name>
    <dbReference type="NCBI Taxonomy" id="349750"/>
    <lineage>
        <taxon>Bacteria</taxon>
        <taxon>Pseudomonadati</taxon>
        <taxon>Pseudomonadota</taxon>
        <taxon>Alphaproteobacteria</taxon>
        <taxon>Sneathiellales</taxon>
        <taxon>Sneathiellaceae</taxon>
        <taxon>Sneathiella</taxon>
    </lineage>
</organism>
<gene>
    <name evidence="1" type="ORF">GCM10007924_23690</name>
</gene>
<evidence type="ECO:0000313" key="1">
    <source>
        <dbReference type="EMBL" id="GLQ07148.1"/>
    </source>
</evidence>
<dbReference type="Pfam" id="PF11625">
    <property type="entry name" value="DUF3253"/>
    <property type="match status" value="1"/>
</dbReference>
<evidence type="ECO:0000313" key="2">
    <source>
        <dbReference type="Proteomes" id="UP001161409"/>
    </source>
</evidence>
<dbReference type="RefSeq" id="WP_169561214.1">
    <property type="nucleotide sequence ID" value="NZ_BSNF01000008.1"/>
</dbReference>
<reference evidence="1" key="1">
    <citation type="journal article" date="2014" name="Int. J. Syst. Evol. Microbiol.">
        <title>Complete genome of a new Firmicutes species belonging to the dominant human colonic microbiota ('Ruminococcus bicirculans') reveals two chromosomes and a selective capacity to utilize plant glucans.</title>
        <authorList>
            <consortium name="NISC Comparative Sequencing Program"/>
            <person name="Wegmann U."/>
            <person name="Louis P."/>
            <person name="Goesmann A."/>
            <person name="Henrissat B."/>
            <person name="Duncan S.H."/>
            <person name="Flint H.J."/>
        </authorList>
    </citation>
    <scope>NUCLEOTIDE SEQUENCE</scope>
    <source>
        <strain evidence="1">NBRC 103408</strain>
    </source>
</reference>
<dbReference type="InterPro" id="IPR021660">
    <property type="entry name" value="DUF3253"/>
</dbReference>
<keyword evidence="2" id="KW-1185">Reference proteome</keyword>
<sequence length="104" mass="11469">MDADKTPSDIAAEEKELPDDPVVTYILNAVAEGGEISPNAVAQAIAADRAKANTPKDAWRKYMTAVRQQAIHLARKGRLEIVRKGEVADPNDFKGLYKLRLPRK</sequence>
<accession>A0ABQ5U5K7</accession>
<dbReference type="InterPro" id="IPR036390">
    <property type="entry name" value="WH_DNA-bd_sf"/>
</dbReference>
<name>A0ABQ5U5K7_9PROT</name>
<dbReference type="InterPro" id="IPR036388">
    <property type="entry name" value="WH-like_DNA-bd_sf"/>
</dbReference>
<proteinExistence type="predicted"/>
<comment type="caution">
    <text evidence="1">The sequence shown here is derived from an EMBL/GenBank/DDBJ whole genome shotgun (WGS) entry which is preliminary data.</text>
</comment>